<evidence type="ECO:0000256" key="5">
    <source>
        <dbReference type="ARBA" id="ARBA00022989"/>
    </source>
</evidence>
<feature type="transmembrane region" description="Helical" evidence="8">
    <location>
        <begin position="338"/>
        <end position="357"/>
    </location>
</feature>
<keyword evidence="4 8" id="KW-0812">Transmembrane</keyword>
<dbReference type="Proteomes" id="UP001595823">
    <property type="component" value="Unassembled WGS sequence"/>
</dbReference>
<proteinExistence type="inferred from homology"/>
<dbReference type="InterPro" id="IPR016570">
    <property type="entry name" value="UCP010361"/>
</dbReference>
<dbReference type="InterPro" id="IPR018584">
    <property type="entry name" value="GT87"/>
</dbReference>
<feature type="transmembrane region" description="Helical" evidence="8">
    <location>
        <begin position="41"/>
        <end position="61"/>
    </location>
</feature>
<comment type="caution">
    <text evidence="9">The sequence shown here is derived from an EMBL/GenBank/DDBJ whole genome shotgun (WGS) entry which is preliminary data.</text>
</comment>
<evidence type="ECO:0000256" key="6">
    <source>
        <dbReference type="ARBA" id="ARBA00023136"/>
    </source>
</evidence>
<evidence type="ECO:0000313" key="10">
    <source>
        <dbReference type="Proteomes" id="UP001595823"/>
    </source>
</evidence>
<feature type="transmembrane region" description="Helical" evidence="8">
    <location>
        <begin position="377"/>
        <end position="399"/>
    </location>
</feature>
<comment type="subcellular location">
    <subcellularLocation>
        <location evidence="1">Cell membrane</location>
        <topology evidence="1">Multi-pass membrane protein</topology>
    </subcellularLocation>
</comment>
<feature type="transmembrane region" description="Helical" evidence="8">
    <location>
        <begin position="207"/>
        <end position="235"/>
    </location>
</feature>
<organism evidence="9 10">
    <name type="scientific">Salininema proteolyticum</name>
    <dbReference type="NCBI Taxonomy" id="1607685"/>
    <lineage>
        <taxon>Bacteria</taxon>
        <taxon>Bacillati</taxon>
        <taxon>Actinomycetota</taxon>
        <taxon>Actinomycetes</taxon>
        <taxon>Glycomycetales</taxon>
        <taxon>Glycomycetaceae</taxon>
        <taxon>Salininema</taxon>
    </lineage>
</organism>
<name>A0ABV8TTU5_9ACTN</name>
<dbReference type="Pfam" id="PF09594">
    <property type="entry name" value="GT87"/>
    <property type="match status" value="1"/>
</dbReference>
<protein>
    <submittedName>
        <fullName evidence="9">Glycosyltransferase family 87 protein</fullName>
    </submittedName>
</protein>
<evidence type="ECO:0000256" key="7">
    <source>
        <dbReference type="ARBA" id="ARBA00024033"/>
    </source>
</evidence>
<reference evidence="10" key="1">
    <citation type="journal article" date="2019" name="Int. J. Syst. Evol. Microbiol.">
        <title>The Global Catalogue of Microorganisms (GCM) 10K type strain sequencing project: providing services to taxonomists for standard genome sequencing and annotation.</title>
        <authorList>
            <consortium name="The Broad Institute Genomics Platform"/>
            <consortium name="The Broad Institute Genome Sequencing Center for Infectious Disease"/>
            <person name="Wu L."/>
            <person name="Ma J."/>
        </authorList>
    </citation>
    <scope>NUCLEOTIDE SEQUENCE [LARGE SCALE GENOMIC DNA]</scope>
    <source>
        <strain evidence="10">IBRC-M 10908</strain>
    </source>
</reference>
<evidence type="ECO:0000256" key="1">
    <source>
        <dbReference type="ARBA" id="ARBA00004651"/>
    </source>
</evidence>
<evidence type="ECO:0000256" key="3">
    <source>
        <dbReference type="ARBA" id="ARBA00022679"/>
    </source>
</evidence>
<accession>A0ABV8TTU5</accession>
<keyword evidence="3" id="KW-0808">Transferase</keyword>
<comment type="similarity">
    <text evidence="7">Belongs to the glycosyltransferase 87 family.</text>
</comment>
<evidence type="ECO:0000256" key="4">
    <source>
        <dbReference type="ARBA" id="ARBA00022692"/>
    </source>
</evidence>
<feature type="transmembrane region" description="Helical" evidence="8">
    <location>
        <begin position="312"/>
        <end position="331"/>
    </location>
</feature>
<evidence type="ECO:0000256" key="2">
    <source>
        <dbReference type="ARBA" id="ARBA00022475"/>
    </source>
</evidence>
<keyword evidence="6 8" id="KW-0472">Membrane</keyword>
<evidence type="ECO:0000256" key="8">
    <source>
        <dbReference type="SAM" id="Phobius"/>
    </source>
</evidence>
<gene>
    <name evidence="9" type="ORF">ACFPET_01320</name>
</gene>
<keyword evidence="2" id="KW-1003">Cell membrane</keyword>
<feature type="transmembrane region" description="Helical" evidence="8">
    <location>
        <begin position="137"/>
        <end position="157"/>
    </location>
</feature>
<feature type="transmembrane region" description="Helical" evidence="8">
    <location>
        <begin position="169"/>
        <end position="201"/>
    </location>
</feature>
<keyword evidence="10" id="KW-1185">Reference proteome</keyword>
<feature type="transmembrane region" description="Helical" evidence="8">
    <location>
        <begin position="247"/>
        <end position="270"/>
    </location>
</feature>
<dbReference type="EMBL" id="JBHSDK010000002">
    <property type="protein sequence ID" value="MFC4333833.1"/>
    <property type="molecule type" value="Genomic_DNA"/>
</dbReference>
<keyword evidence="5 8" id="KW-1133">Transmembrane helix</keyword>
<dbReference type="RefSeq" id="WP_380617573.1">
    <property type="nucleotide sequence ID" value="NZ_JBHSDK010000002.1"/>
</dbReference>
<sequence length="458" mass="51582">MSTSERAPVSPSRTDPFVRMASKLIGGPLGRHAVDPPRRRFWNPYYVTMAVAIGVLALAWFQKAPCVDGGWVDNLQYKEACYTDIRALWGAERLNEGAVPYRDHPVEYPVLTGWFMGIWGQIGFLAEQMLGVNGGALFYNLNAIALAVLGLLTVTAIHKMRYQRRPWDAMMFAAAPVMVFTAYVNWDLLAIAATAFFFLYWKRRRPLIAGLFLGLAVAAKFYPLLFAGPMLVLALRRDGFSLGRLVYTVKTLATGAIVWILINGPVAYLWPDSWMRFFELNSERFVDWGTGWYVLKGTWALPQFSDVDWVNTAYFVAFLVCCLGVAALGFFAKTRPSLAQLCFLVVAAFLLTGKVWSQQYVLWVLPLLILARPQWRLFLFWQVAELCYFFAFYGKMLEVSTSGSEGISEELFLAAASFRWIALAVVCAFVVADVLRGRNVETQDSVQLLRKGPQRLPA</sequence>
<dbReference type="PIRSF" id="PIRSF010361">
    <property type="entry name" value="UCP010361"/>
    <property type="match status" value="1"/>
</dbReference>
<feature type="transmembrane region" description="Helical" evidence="8">
    <location>
        <begin position="411"/>
        <end position="432"/>
    </location>
</feature>
<evidence type="ECO:0000313" key="9">
    <source>
        <dbReference type="EMBL" id="MFC4333833.1"/>
    </source>
</evidence>